<feature type="region of interest" description="Disordered" evidence="2">
    <location>
        <begin position="1"/>
        <end position="61"/>
    </location>
</feature>
<feature type="compositionally biased region" description="Basic and acidic residues" evidence="2">
    <location>
        <begin position="16"/>
        <end position="28"/>
    </location>
</feature>
<accession>A0A383W7E1</accession>
<sequence>MADPSRDLGMQYLYEKQQHRSQADKAGDRQQQQQQQRQGSPVLAMAPLPQSNDASRDWGPAQGNLETVKMALDALKGLIMDAVFLDEEAYTNSATLQLYQQRLQAQQRRILQLEGEVEALRVESGRQAEALVQQRAQTRAAEARMQELQQELDNNAVVFDMHYNELLLKGEEIERLKSVIEGLGGTG</sequence>
<feature type="coiled-coil region" evidence="1">
    <location>
        <begin position="96"/>
        <end position="151"/>
    </location>
</feature>
<organism evidence="3 4">
    <name type="scientific">Tetradesmus obliquus</name>
    <name type="common">Green alga</name>
    <name type="synonym">Acutodesmus obliquus</name>
    <dbReference type="NCBI Taxonomy" id="3088"/>
    <lineage>
        <taxon>Eukaryota</taxon>
        <taxon>Viridiplantae</taxon>
        <taxon>Chlorophyta</taxon>
        <taxon>core chlorophytes</taxon>
        <taxon>Chlorophyceae</taxon>
        <taxon>CS clade</taxon>
        <taxon>Sphaeropleales</taxon>
        <taxon>Scenedesmaceae</taxon>
        <taxon>Tetradesmus</taxon>
    </lineage>
</organism>
<keyword evidence="4" id="KW-1185">Reference proteome</keyword>
<feature type="compositionally biased region" description="Low complexity" evidence="2">
    <location>
        <begin position="29"/>
        <end position="38"/>
    </location>
</feature>
<proteinExistence type="predicted"/>
<reference evidence="3 4" key="1">
    <citation type="submission" date="2016-10" db="EMBL/GenBank/DDBJ databases">
        <authorList>
            <person name="Cai Z."/>
        </authorList>
    </citation>
    <scope>NUCLEOTIDE SEQUENCE [LARGE SCALE GENOMIC DNA]</scope>
</reference>
<evidence type="ECO:0000256" key="2">
    <source>
        <dbReference type="SAM" id="MobiDB-lite"/>
    </source>
</evidence>
<evidence type="ECO:0000313" key="4">
    <source>
        <dbReference type="Proteomes" id="UP000256970"/>
    </source>
</evidence>
<dbReference type="PANTHER" id="PTHR36080">
    <property type="entry name" value="DBJ|BAA96220.1"/>
    <property type="match status" value="1"/>
</dbReference>
<evidence type="ECO:0000313" key="3">
    <source>
        <dbReference type="EMBL" id="SZX73565.1"/>
    </source>
</evidence>
<dbReference type="Proteomes" id="UP000256970">
    <property type="component" value="Unassembled WGS sequence"/>
</dbReference>
<protein>
    <submittedName>
        <fullName evidence="3">Uncharacterized protein</fullName>
    </submittedName>
</protein>
<dbReference type="AlphaFoldDB" id="A0A383W7E1"/>
<evidence type="ECO:0000256" key="1">
    <source>
        <dbReference type="SAM" id="Coils"/>
    </source>
</evidence>
<gene>
    <name evidence="3" type="ORF">BQ4739_LOCUS13825</name>
</gene>
<name>A0A383W7E1_TETOB</name>
<dbReference type="PANTHER" id="PTHR36080:SF1">
    <property type="entry name" value="DBJ|BAA96220.1"/>
    <property type="match status" value="1"/>
</dbReference>
<keyword evidence="1" id="KW-0175">Coiled coil</keyword>
<dbReference type="EMBL" id="FNXT01001193">
    <property type="protein sequence ID" value="SZX73565.1"/>
    <property type="molecule type" value="Genomic_DNA"/>
</dbReference>